<keyword evidence="4" id="KW-0808">Transferase</keyword>
<dbReference type="InterPro" id="IPR036890">
    <property type="entry name" value="HATPase_C_sf"/>
</dbReference>
<dbReference type="CDD" id="cd00130">
    <property type="entry name" value="PAS"/>
    <property type="match status" value="2"/>
</dbReference>
<keyword evidence="5" id="KW-0418">Kinase</keyword>
<dbReference type="PROSITE" id="PS50112">
    <property type="entry name" value="PAS"/>
    <property type="match status" value="2"/>
</dbReference>
<dbReference type="Pfam" id="PF00072">
    <property type="entry name" value="Response_reg"/>
    <property type="match status" value="1"/>
</dbReference>
<dbReference type="SMART" id="SM00388">
    <property type="entry name" value="HisKA"/>
    <property type="match status" value="1"/>
</dbReference>
<dbReference type="Gene3D" id="1.10.287.130">
    <property type="match status" value="1"/>
</dbReference>
<dbReference type="PANTHER" id="PTHR43047">
    <property type="entry name" value="TWO-COMPONENT HISTIDINE PROTEIN KINASE"/>
    <property type="match status" value="1"/>
</dbReference>
<dbReference type="Pfam" id="PF00512">
    <property type="entry name" value="HisKA"/>
    <property type="match status" value="1"/>
</dbReference>
<keyword evidence="8" id="KW-0812">Transmembrane</keyword>
<dbReference type="SUPFAM" id="SSF52172">
    <property type="entry name" value="CheY-like"/>
    <property type="match status" value="1"/>
</dbReference>
<sequence>MLIGLGMTLAVLLLVGGIAWNRAAPPVAAFIGASIVLLLAFLALLNVRIRGLMRGRLAVGHAMHEVREPLLKAGALQDAIFNSANFSSIATDAQGVIQIFNVGAERMLGYKAADVVDKITPAGISDAQEVVARAAALSLELDTPITPGFEALVFKASRGIEDIYELTYIRKDGSRFPAIVSVTALRDAQEKVIGYLLIGTDNTARKQVEAEQALLDQRLRDQQFYTRSLIESNIDALMTTDPRGIISDVNQQMEALTGCTRDELIGAPFKNYFTDPERAEAAITRALREGKVTNYELTAHARDGKETVVSYNATTFHDRDRKLQGVFAAARDVTDRKQFEHTLQENNVELESAKAAAEKANLAKSEFLSSMSHELRTPLNAVLGFAQLMASETPPPSSAQKLSIDQILQAGWYLLRLINEILDLAMIESGKVTMSQEAMSLTDVLQDCQAMIEPQADKRGIQMTFPRFDNLFYVHADRTRVKQVMINLLSNAIKYNQGGGAVIVQCAMSGENRVRVSVKDTGAGLTPEQVAQLFQPFNRLGQESGTEEGTGIGLVVTKQLVELMHGVIGVESSAGVGSVFWVELAAASAPELAPGSSGEIGADEPGDVVAHALSSQRTLLYVEDNPANLALVEQLIARRSDLKLLTAIDGHLGIQLARAYQPDVILMDINLPGISGFGALQILHDDPATAHIPVMALSANAVPRDIEKGLEAGFFRYLTKPIKVLEFMDALDVALHYAAENGLASESQTVK</sequence>
<dbReference type="PROSITE" id="PS50109">
    <property type="entry name" value="HIS_KIN"/>
    <property type="match status" value="1"/>
</dbReference>
<dbReference type="PROSITE" id="PS50110">
    <property type="entry name" value="RESPONSE_REGULATORY"/>
    <property type="match status" value="1"/>
</dbReference>
<keyword evidence="14" id="KW-1185">Reference proteome</keyword>
<dbReference type="PROSITE" id="PS50113">
    <property type="entry name" value="PAC"/>
    <property type="match status" value="2"/>
</dbReference>
<dbReference type="SUPFAM" id="SSF55785">
    <property type="entry name" value="PYP-like sensor domain (PAS domain)"/>
    <property type="match status" value="2"/>
</dbReference>
<dbReference type="InterPro" id="IPR001789">
    <property type="entry name" value="Sig_transdc_resp-reg_receiver"/>
</dbReference>
<dbReference type="InterPro" id="IPR036097">
    <property type="entry name" value="HisK_dim/P_sf"/>
</dbReference>
<evidence type="ECO:0000256" key="4">
    <source>
        <dbReference type="ARBA" id="ARBA00022679"/>
    </source>
</evidence>
<dbReference type="EC" id="2.7.13.3" evidence="2"/>
<feature type="domain" description="PAS" evidence="11">
    <location>
        <begin position="80"/>
        <end position="118"/>
    </location>
</feature>
<accession>A0ABV7FAM7</accession>
<dbReference type="InterPro" id="IPR035965">
    <property type="entry name" value="PAS-like_dom_sf"/>
</dbReference>
<reference evidence="14" key="1">
    <citation type="journal article" date="2019" name="Int. J. Syst. Evol. Microbiol.">
        <title>The Global Catalogue of Microorganisms (GCM) 10K type strain sequencing project: providing services to taxonomists for standard genome sequencing and annotation.</title>
        <authorList>
            <consortium name="The Broad Institute Genomics Platform"/>
            <consortium name="The Broad Institute Genome Sequencing Center for Infectious Disease"/>
            <person name="Wu L."/>
            <person name="Ma J."/>
        </authorList>
    </citation>
    <scope>NUCLEOTIDE SEQUENCE [LARGE SCALE GENOMIC DNA]</scope>
    <source>
        <strain evidence="14">KCTC 42986</strain>
    </source>
</reference>
<feature type="domain" description="PAC" evidence="12">
    <location>
        <begin position="293"/>
        <end position="345"/>
    </location>
</feature>
<feature type="modified residue" description="4-aspartylphosphate" evidence="6">
    <location>
        <position position="668"/>
    </location>
</feature>
<feature type="domain" description="PAS" evidence="11">
    <location>
        <begin position="222"/>
        <end position="277"/>
    </location>
</feature>
<dbReference type="InterPro" id="IPR013656">
    <property type="entry name" value="PAS_4"/>
</dbReference>
<feature type="domain" description="PAC" evidence="12">
    <location>
        <begin position="162"/>
        <end position="214"/>
    </location>
</feature>
<dbReference type="Pfam" id="PF13426">
    <property type="entry name" value="PAS_9"/>
    <property type="match status" value="1"/>
</dbReference>
<evidence type="ECO:0000256" key="5">
    <source>
        <dbReference type="ARBA" id="ARBA00022777"/>
    </source>
</evidence>
<evidence type="ECO:0000313" key="13">
    <source>
        <dbReference type="EMBL" id="MFC3110686.1"/>
    </source>
</evidence>
<dbReference type="Gene3D" id="3.30.450.20">
    <property type="entry name" value="PAS domain"/>
    <property type="match status" value="2"/>
</dbReference>
<evidence type="ECO:0000256" key="8">
    <source>
        <dbReference type="SAM" id="Phobius"/>
    </source>
</evidence>
<evidence type="ECO:0000259" key="11">
    <source>
        <dbReference type="PROSITE" id="PS50112"/>
    </source>
</evidence>
<organism evidence="13 14">
    <name type="scientific">Undibacterium arcticum</name>
    <dbReference type="NCBI Taxonomy" id="1762892"/>
    <lineage>
        <taxon>Bacteria</taxon>
        <taxon>Pseudomonadati</taxon>
        <taxon>Pseudomonadota</taxon>
        <taxon>Betaproteobacteria</taxon>
        <taxon>Burkholderiales</taxon>
        <taxon>Oxalobacteraceae</taxon>
        <taxon>Undibacterium</taxon>
    </lineage>
</organism>
<name>A0ABV7FAM7_9BURK</name>
<keyword evidence="8" id="KW-0472">Membrane</keyword>
<dbReference type="SUPFAM" id="SSF55874">
    <property type="entry name" value="ATPase domain of HSP90 chaperone/DNA topoisomerase II/histidine kinase"/>
    <property type="match status" value="1"/>
</dbReference>
<dbReference type="SMART" id="SM00091">
    <property type="entry name" value="PAS"/>
    <property type="match status" value="2"/>
</dbReference>
<dbReference type="RefSeq" id="WP_390332920.1">
    <property type="nucleotide sequence ID" value="NZ_JBHRTP010000085.1"/>
</dbReference>
<evidence type="ECO:0000313" key="14">
    <source>
        <dbReference type="Proteomes" id="UP001595530"/>
    </source>
</evidence>
<evidence type="ECO:0000259" key="10">
    <source>
        <dbReference type="PROSITE" id="PS50110"/>
    </source>
</evidence>
<protein>
    <recommendedName>
        <fullName evidence="2">histidine kinase</fullName>
        <ecNumber evidence="2">2.7.13.3</ecNumber>
    </recommendedName>
</protein>
<dbReference type="Pfam" id="PF02518">
    <property type="entry name" value="HATPase_c"/>
    <property type="match status" value="1"/>
</dbReference>
<dbReference type="InterPro" id="IPR003594">
    <property type="entry name" value="HATPase_dom"/>
</dbReference>
<dbReference type="PANTHER" id="PTHR43047:SF72">
    <property type="entry name" value="OSMOSENSING HISTIDINE PROTEIN KINASE SLN1"/>
    <property type="match status" value="1"/>
</dbReference>
<dbReference type="EMBL" id="JBHRTP010000085">
    <property type="protein sequence ID" value="MFC3110686.1"/>
    <property type="molecule type" value="Genomic_DNA"/>
</dbReference>
<dbReference type="InterPro" id="IPR000700">
    <property type="entry name" value="PAS-assoc_C"/>
</dbReference>
<keyword evidence="7" id="KW-0175">Coiled coil</keyword>
<gene>
    <name evidence="13" type="ORF">ACFOFO_22480</name>
</gene>
<dbReference type="InterPro" id="IPR004358">
    <property type="entry name" value="Sig_transdc_His_kin-like_C"/>
</dbReference>
<comment type="catalytic activity">
    <reaction evidence="1">
        <text>ATP + protein L-histidine = ADP + protein N-phospho-L-histidine.</text>
        <dbReference type="EC" id="2.7.13.3"/>
    </reaction>
</comment>
<evidence type="ECO:0000256" key="6">
    <source>
        <dbReference type="PROSITE-ProRule" id="PRU00169"/>
    </source>
</evidence>
<feature type="coiled-coil region" evidence="7">
    <location>
        <begin position="336"/>
        <end position="363"/>
    </location>
</feature>
<dbReference type="InterPro" id="IPR001610">
    <property type="entry name" value="PAC"/>
</dbReference>
<dbReference type="InterPro" id="IPR005467">
    <property type="entry name" value="His_kinase_dom"/>
</dbReference>
<dbReference type="PRINTS" id="PR00344">
    <property type="entry name" value="BCTRLSENSOR"/>
</dbReference>
<evidence type="ECO:0000256" key="7">
    <source>
        <dbReference type="SAM" id="Coils"/>
    </source>
</evidence>
<dbReference type="InterPro" id="IPR000014">
    <property type="entry name" value="PAS"/>
</dbReference>
<feature type="domain" description="Histidine kinase" evidence="9">
    <location>
        <begin position="370"/>
        <end position="588"/>
    </location>
</feature>
<evidence type="ECO:0000256" key="3">
    <source>
        <dbReference type="ARBA" id="ARBA00022553"/>
    </source>
</evidence>
<dbReference type="SMART" id="SM00387">
    <property type="entry name" value="HATPase_c"/>
    <property type="match status" value="1"/>
</dbReference>
<dbReference type="InterPro" id="IPR011006">
    <property type="entry name" value="CheY-like_superfamily"/>
</dbReference>
<dbReference type="Gene3D" id="3.30.565.10">
    <property type="entry name" value="Histidine kinase-like ATPase, C-terminal domain"/>
    <property type="match status" value="1"/>
</dbReference>
<dbReference type="Pfam" id="PF08448">
    <property type="entry name" value="PAS_4"/>
    <property type="match status" value="1"/>
</dbReference>
<dbReference type="NCBIfam" id="TIGR00229">
    <property type="entry name" value="sensory_box"/>
    <property type="match status" value="2"/>
</dbReference>
<dbReference type="CDD" id="cd00082">
    <property type="entry name" value="HisKA"/>
    <property type="match status" value="1"/>
</dbReference>
<feature type="domain" description="Response regulatory" evidence="10">
    <location>
        <begin position="618"/>
        <end position="735"/>
    </location>
</feature>
<dbReference type="Proteomes" id="UP001595530">
    <property type="component" value="Unassembled WGS sequence"/>
</dbReference>
<feature type="transmembrane region" description="Helical" evidence="8">
    <location>
        <begin position="27"/>
        <end position="47"/>
    </location>
</feature>
<evidence type="ECO:0000259" key="12">
    <source>
        <dbReference type="PROSITE" id="PS50113"/>
    </source>
</evidence>
<evidence type="ECO:0000256" key="1">
    <source>
        <dbReference type="ARBA" id="ARBA00000085"/>
    </source>
</evidence>
<comment type="caution">
    <text evidence="13">The sequence shown here is derived from an EMBL/GenBank/DDBJ whole genome shotgun (WGS) entry which is preliminary data.</text>
</comment>
<dbReference type="Gene3D" id="3.40.50.2300">
    <property type="match status" value="1"/>
</dbReference>
<keyword evidence="8" id="KW-1133">Transmembrane helix</keyword>
<proteinExistence type="predicted"/>
<evidence type="ECO:0000259" key="9">
    <source>
        <dbReference type="PROSITE" id="PS50109"/>
    </source>
</evidence>
<evidence type="ECO:0000256" key="2">
    <source>
        <dbReference type="ARBA" id="ARBA00012438"/>
    </source>
</evidence>
<keyword evidence="3 6" id="KW-0597">Phosphoprotein</keyword>
<dbReference type="SUPFAM" id="SSF47384">
    <property type="entry name" value="Homodimeric domain of signal transducing histidine kinase"/>
    <property type="match status" value="1"/>
</dbReference>
<dbReference type="SMART" id="SM00086">
    <property type="entry name" value="PAC"/>
    <property type="match status" value="2"/>
</dbReference>
<dbReference type="SMART" id="SM00448">
    <property type="entry name" value="REC"/>
    <property type="match status" value="1"/>
</dbReference>
<dbReference type="InterPro" id="IPR003661">
    <property type="entry name" value="HisK_dim/P_dom"/>
</dbReference>